<evidence type="ECO:0000313" key="1">
    <source>
        <dbReference type="EMBL" id="CAB4965355.1"/>
    </source>
</evidence>
<dbReference type="AlphaFoldDB" id="A0A6J7LCC9"/>
<dbReference type="Pfam" id="PF19570">
    <property type="entry name" value="DUF6088"/>
    <property type="match status" value="1"/>
</dbReference>
<sequence>MSRKKSPHSIEAQILAAVRAKGRGAVFAPADLLELGSRTAVDVALHRLVEQGVIRRLARGVYDLPREHPTLGPLLPSPDAVAKTVAGRDRIRLQPAGAYAANALGLTEQVPAKVVYLTDGPARSIRIGTTTIQFRRTTPKNMEAAGRLSGMVIQAFRELGKDHVTPARITHLLRTIPATKRRELLADLRLAPTWMHPLLRSLAGADPTLVPRVAVGRRKSR</sequence>
<dbReference type="EMBL" id="CAFBNE010000109">
    <property type="protein sequence ID" value="CAB4965355.1"/>
    <property type="molecule type" value="Genomic_DNA"/>
</dbReference>
<reference evidence="1" key="1">
    <citation type="submission" date="2020-05" db="EMBL/GenBank/DDBJ databases">
        <authorList>
            <person name="Chiriac C."/>
            <person name="Salcher M."/>
            <person name="Ghai R."/>
            <person name="Kavagutti S V."/>
        </authorList>
    </citation>
    <scope>NUCLEOTIDE SEQUENCE</scope>
</reference>
<protein>
    <submittedName>
        <fullName evidence="1">Unannotated protein</fullName>
    </submittedName>
</protein>
<organism evidence="1">
    <name type="scientific">freshwater metagenome</name>
    <dbReference type="NCBI Taxonomy" id="449393"/>
    <lineage>
        <taxon>unclassified sequences</taxon>
        <taxon>metagenomes</taxon>
        <taxon>ecological metagenomes</taxon>
    </lineage>
</organism>
<dbReference type="InterPro" id="IPR045738">
    <property type="entry name" value="DUF6088"/>
</dbReference>
<proteinExistence type="predicted"/>
<accession>A0A6J7LCC9</accession>
<gene>
    <name evidence="1" type="ORF">UFOPK3772_02644</name>
</gene>
<name>A0A6J7LCC9_9ZZZZ</name>